<sequence length="1304" mass="144020">MTTDPAKDTKYRETEADSEPRSYAQMIASYSETIYSRSGFGAAKDSMSSTMINGIHRSPFSTASMVSIKSLHAIGPSILSPDTNLHSETSPIYSNYPNADRKFIDTVGGDNDEPERTVSSYATMIEKYSNSTYPNNDSRGWRNGLVPIRHVSTKLDSVSMMSVGTESVRGKPDEVVESDKKNISNGLTEARREETLKKRENRQVGWMAKVEDIIKDLKRITAKKDDTGVTSHEKWMLLSVNERAHWLDRVVNAHKKRIKDRKLPTGGTVAEHVDTNESIVSPKTTIQSEQKGDRLQTEMSGNKPSNPMAEYIRRGPTGSSSQRGATSTNNSSQSPTTAATTSTKEPQIELRMTPSHNESVVAINVDEVTTRTTGAAKDRLSVVISSRKNNVGNMDRANQDARSDFGSMQISISEDTVPVKQIEFSINGKPVSELKSIVARADKLDVVSSMDQVEIRIPSRDRVANQQTQNVARVMSHPSAVLNLHINAKFNEPRIQRPRDTGLKPESNPPTPRTTPPPTQPPVPPKPQHLFSPTSLETNGLKSLDTSVSSTAEKSESVVGNEQGKVLFASGVSSPVESKELIVAETNLTKEKINSDVRHSISSAVDHTRENSSQEPTTNTRTVKQDDSMENREPSNMIPWWSSENPFRKIKKKENIPEKASTFENKTIAPEQLENAIRQSEGSDPGQKTGQTLQPDVVVIDHITDSVKIATSGKDVEKKLVTDPKKSSELSDVHVVRVRSPQKWVTMSPISAVKAPKHAKSKSFPVCAKLTKKVKYRTRNILRTFGAPKPSSDTSINPVPPSKTDKHMTIDPQTVDVGQEAKKADDEQRKRVEDEPKRYQATENVQNSDTVFKATDLEKSANRSAGVSAKPPSAAGESGLEDGKGKNGIVGRVSSEGTKVADGVLDERMKQILKNMKPIEKRKDGTLIDYGMTVPSRIPAEKTRRARTPVNKNHNVTSKDKIIEPVKISSVKKETLSEPDMVTGPVIIVEPVKVTSVKKATPAEPKTVSSQSEINESKKIPLAIKLTEKGPKSIPYQLRVDADKPSSASKSGPDAIVQSRKTQFMKIKKAFSDTQNRDADRTSKAQDTLNTANSSQGRPNAQHSENFPKSKEIKTPKSTLQSSKRNDSKKIPLKGQERGPLERTIVYNPKPSEEHAPNDFYPPKSKVTTKKYEEKSPARVDKRPKVTGTAPLEGTIRYEPPMNNLANFSSVSEETRGEMESTGLNPSRSSTMRSKTSKHEITPSVASSIEEKQFVEKNKTGDVLGAEHCQPYLRENSLERPEKGLLYSSWLQRFKNRVDDDTIL</sequence>
<evidence type="ECO:0000313" key="3">
    <source>
        <dbReference type="Proteomes" id="UP000076502"/>
    </source>
</evidence>
<feature type="region of interest" description="Disordered" evidence="1">
    <location>
        <begin position="1"/>
        <end position="20"/>
    </location>
</feature>
<name>A0A154NWK5_DUFNO</name>
<feature type="region of interest" description="Disordered" evidence="1">
    <location>
        <begin position="784"/>
        <end position="891"/>
    </location>
</feature>
<feature type="compositionally biased region" description="Polar residues" evidence="1">
    <location>
        <begin position="841"/>
        <end position="850"/>
    </location>
</feature>
<evidence type="ECO:0000256" key="1">
    <source>
        <dbReference type="SAM" id="MobiDB-lite"/>
    </source>
</evidence>
<organism evidence="2 3">
    <name type="scientific">Dufourea novaeangliae</name>
    <name type="common">Sweat bee</name>
    <dbReference type="NCBI Taxonomy" id="178035"/>
    <lineage>
        <taxon>Eukaryota</taxon>
        <taxon>Metazoa</taxon>
        <taxon>Ecdysozoa</taxon>
        <taxon>Arthropoda</taxon>
        <taxon>Hexapoda</taxon>
        <taxon>Insecta</taxon>
        <taxon>Pterygota</taxon>
        <taxon>Neoptera</taxon>
        <taxon>Endopterygota</taxon>
        <taxon>Hymenoptera</taxon>
        <taxon>Apocrita</taxon>
        <taxon>Aculeata</taxon>
        <taxon>Apoidea</taxon>
        <taxon>Anthophila</taxon>
        <taxon>Halictidae</taxon>
        <taxon>Rophitinae</taxon>
        <taxon>Dufourea</taxon>
    </lineage>
</organism>
<feature type="compositionally biased region" description="Basic and acidic residues" evidence="1">
    <location>
        <begin position="623"/>
        <end position="633"/>
    </location>
</feature>
<feature type="compositionally biased region" description="Polar residues" evidence="1">
    <location>
        <begin position="531"/>
        <end position="552"/>
    </location>
</feature>
<feature type="compositionally biased region" description="Polar residues" evidence="1">
    <location>
        <begin position="613"/>
        <end position="622"/>
    </location>
</feature>
<protein>
    <submittedName>
        <fullName evidence="2">Uncharacterized protein</fullName>
    </submittedName>
</protein>
<feature type="compositionally biased region" description="Basic and acidic residues" evidence="1">
    <location>
        <begin position="1124"/>
        <end position="1141"/>
    </location>
</feature>
<feature type="compositionally biased region" description="Basic and acidic residues" evidence="1">
    <location>
        <begin position="1075"/>
        <end position="1084"/>
    </location>
</feature>
<feature type="region of interest" description="Disordered" evidence="1">
    <location>
        <begin position="1035"/>
        <end position="1249"/>
    </location>
</feature>
<feature type="compositionally biased region" description="Polar residues" evidence="1">
    <location>
        <begin position="276"/>
        <end position="289"/>
    </location>
</feature>
<gene>
    <name evidence="2" type="ORF">WN55_00112</name>
</gene>
<feature type="compositionally biased region" description="Basic and acidic residues" evidence="1">
    <location>
        <begin position="491"/>
        <end position="503"/>
    </location>
</feature>
<feature type="compositionally biased region" description="Basic and acidic residues" evidence="1">
    <location>
        <begin position="1106"/>
        <end position="1115"/>
    </location>
</feature>
<evidence type="ECO:0000313" key="2">
    <source>
        <dbReference type="EMBL" id="KZC03932.1"/>
    </source>
</evidence>
<feature type="compositionally biased region" description="Basic and acidic residues" evidence="1">
    <location>
        <begin position="1170"/>
        <end position="1184"/>
    </location>
</feature>
<feature type="compositionally biased region" description="Pro residues" evidence="1">
    <location>
        <begin position="507"/>
        <end position="527"/>
    </location>
</feature>
<feature type="compositionally biased region" description="Polar residues" evidence="1">
    <location>
        <begin position="1085"/>
        <end position="1105"/>
    </location>
</feature>
<feature type="compositionally biased region" description="Low complexity" evidence="1">
    <location>
        <begin position="325"/>
        <end position="343"/>
    </location>
</feature>
<dbReference type="Proteomes" id="UP000076502">
    <property type="component" value="Unassembled WGS sequence"/>
</dbReference>
<feature type="compositionally biased region" description="Basic and acidic residues" evidence="1">
    <location>
        <begin position="819"/>
        <end position="840"/>
    </location>
</feature>
<dbReference type="EMBL" id="KQ434772">
    <property type="protein sequence ID" value="KZC03932.1"/>
    <property type="molecule type" value="Genomic_DNA"/>
</dbReference>
<feature type="region of interest" description="Disordered" evidence="1">
    <location>
        <begin position="488"/>
        <end position="559"/>
    </location>
</feature>
<proteinExistence type="predicted"/>
<accession>A0A154NWK5</accession>
<feature type="region of interest" description="Disordered" evidence="1">
    <location>
        <begin position="601"/>
        <end position="642"/>
    </location>
</feature>
<keyword evidence="3" id="KW-1185">Reference proteome</keyword>
<feature type="region of interest" description="Disordered" evidence="1">
    <location>
        <begin position="261"/>
        <end position="347"/>
    </location>
</feature>
<reference evidence="2 3" key="1">
    <citation type="submission" date="2015-07" db="EMBL/GenBank/DDBJ databases">
        <title>The genome of Dufourea novaeangliae.</title>
        <authorList>
            <person name="Pan H."/>
            <person name="Kapheim K."/>
        </authorList>
    </citation>
    <scope>NUCLEOTIDE SEQUENCE [LARGE SCALE GENOMIC DNA]</scope>
    <source>
        <strain evidence="2">0120121106</strain>
        <tissue evidence="2">Whole body</tissue>
    </source>
</reference>